<reference evidence="2" key="1">
    <citation type="submission" date="2022-07" db="EMBL/GenBank/DDBJ databases">
        <title>Phylogenomic reconstructions and comparative analyses of Kickxellomycotina fungi.</title>
        <authorList>
            <person name="Reynolds N.K."/>
            <person name="Stajich J.E."/>
            <person name="Barry K."/>
            <person name="Grigoriev I.V."/>
            <person name="Crous P."/>
            <person name="Smith M.E."/>
        </authorList>
    </citation>
    <scope>NUCLEOTIDE SEQUENCE</scope>
    <source>
        <strain evidence="2">NBRC 32514</strain>
    </source>
</reference>
<evidence type="ECO:0008006" key="4">
    <source>
        <dbReference type="Google" id="ProtNLM"/>
    </source>
</evidence>
<accession>A0A9W8CMZ6</accession>
<dbReference type="EMBL" id="JANBOJ010000358">
    <property type="protein sequence ID" value="KAJ1719665.1"/>
    <property type="molecule type" value="Genomic_DNA"/>
</dbReference>
<evidence type="ECO:0000313" key="2">
    <source>
        <dbReference type="EMBL" id="KAJ1719665.1"/>
    </source>
</evidence>
<gene>
    <name evidence="2" type="ORF">LPJ53_005609</name>
</gene>
<evidence type="ECO:0000256" key="1">
    <source>
        <dbReference type="SAM" id="MobiDB-lite"/>
    </source>
</evidence>
<evidence type="ECO:0000313" key="3">
    <source>
        <dbReference type="Proteomes" id="UP001149813"/>
    </source>
</evidence>
<dbReference type="SUPFAM" id="SSF46689">
    <property type="entry name" value="Homeodomain-like"/>
    <property type="match status" value="1"/>
</dbReference>
<dbReference type="InterPro" id="IPR009057">
    <property type="entry name" value="Homeodomain-like_sf"/>
</dbReference>
<feature type="region of interest" description="Disordered" evidence="1">
    <location>
        <begin position="106"/>
        <end position="150"/>
    </location>
</feature>
<dbReference type="Proteomes" id="UP001149813">
    <property type="component" value="Unassembled WGS sequence"/>
</dbReference>
<dbReference type="AlphaFoldDB" id="A0A9W8CMZ6"/>
<name>A0A9W8CMZ6_9FUNG</name>
<feature type="compositionally biased region" description="Polar residues" evidence="1">
    <location>
        <begin position="118"/>
        <end position="127"/>
    </location>
</feature>
<proteinExistence type="predicted"/>
<comment type="caution">
    <text evidence="2">The sequence shown here is derived from an EMBL/GenBank/DDBJ whole genome shotgun (WGS) entry which is preliminary data.</text>
</comment>
<protein>
    <recommendedName>
        <fullName evidence="4">Homeobox domain-containing protein</fullName>
    </recommendedName>
</protein>
<keyword evidence="3" id="KW-1185">Reference proteome</keyword>
<organism evidence="2 3">
    <name type="scientific">Coemansia erecta</name>
    <dbReference type="NCBI Taxonomy" id="147472"/>
    <lineage>
        <taxon>Eukaryota</taxon>
        <taxon>Fungi</taxon>
        <taxon>Fungi incertae sedis</taxon>
        <taxon>Zoopagomycota</taxon>
        <taxon>Kickxellomycotina</taxon>
        <taxon>Kickxellomycetes</taxon>
        <taxon>Kickxellales</taxon>
        <taxon>Kickxellaceae</taxon>
        <taxon>Coemansia</taxon>
    </lineage>
</organism>
<dbReference type="OrthoDB" id="10056939at2759"/>
<sequence length="244" mass="27375">MDIDAGLHASQFVDMQHQQHLYVTDAIAIQSYPLSANVSSTSLGVNYVPFDMDAAARLSDVTDETSQATVGVQDELYGPGIDALLLSSQQTLSVNAHPQIAASGHTADEGNQAAAYSASPSPTLQDYSSSSQSMSSDRRRSQKRKTMSRGQQVAFCRFLLDNPGFPFPKEADRPGLTVDRGLDKKRFYWWFSNQRHRSFECKLVAGKKQYTPRVQFYRMCLRLSVLALEQVPREFQDALRKRRK</sequence>